<reference evidence="5" key="1">
    <citation type="submission" date="2022-11" db="UniProtKB">
        <authorList>
            <consortium name="WormBaseParasite"/>
        </authorList>
    </citation>
    <scope>IDENTIFICATION</scope>
</reference>
<accession>A0A914D878</accession>
<dbReference type="InterPro" id="IPR000719">
    <property type="entry name" value="Prot_kinase_dom"/>
</dbReference>
<dbReference type="Gene3D" id="1.10.510.10">
    <property type="entry name" value="Transferase(Phosphotransferase) domain 1"/>
    <property type="match status" value="1"/>
</dbReference>
<evidence type="ECO:0000313" key="5">
    <source>
        <dbReference type="WBParaSite" id="ACRNAN_scaffold19677.g29081.t1"/>
    </source>
</evidence>
<keyword evidence="2" id="KW-0067">ATP-binding</keyword>
<dbReference type="WBParaSite" id="ACRNAN_scaffold19677.g29081.t1">
    <property type="protein sequence ID" value="ACRNAN_scaffold19677.g29081.t1"/>
    <property type="gene ID" value="ACRNAN_scaffold19677.g29081"/>
</dbReference>
<dbReference type="GO" id="GO:0004672">
    <property type="term" value="F:protein kinase activity"/>
    <property type="evidence" value="ECO:0007669"/>
    <property type="project" value="InterPro"/>
</dbReference>
<dbReference type="AlphaFoldDB" id="A0A914D878"/>
<dbReference type="Pfam" id="PF00069">
    <property type="entry name" value="Pkinase"/>
    <property type="match status" value="1"/>
</dbReference>
<organism evidence="4 5">
    <name type="scientific">Acrobeloides nanus</name>
    <dbReference type="NCBI Taxonomy" id="290746"/>
    <lineage>
        <taxon>Eukaryota</taxon>
        <taxon>Metazoa</taxon>
        <taxon>Ecdysozoa</taxon>
        <taxon>Nematoda</taxon>
        <taxon>Chromadorea</taxon>
        <taxon>Rhabditida</taxon>
        <taxon>Tylenchina</taxon>
        <taxon>Cephalobomorpha</taxon>
        <taxon>Cephaloboidea</taxon>
        <taxon>Cephalobidae</taxon>
        <taxon>Acrobeloides</taxon>
    </lineage>
</organism>
<dbReference type="InterPro" id="IPR050117">
    <property type="entry name" value="MAPK"/>
</dbReference>
<dbReference type="PANTHER" id="PTHR24055">
    <property type="entry name" value="MITOGEN-ACTIVATED PROTEIN KINASE"/>
    <property type="match status" value="1"/>
</dbReference>
<evidence type="ECO:0000256" key="1">
    <source>
        <dbReference type="ARBA" id="ARBA00022741"/>
    </source>
</evidence>
<dbReference type="GO" id="GO:0005524">
    <property type="term" value="F:ATP binding"/>
    <property type="evidence" value="ECO:0007669"/>
    <property type="project" value="UniProtKB-KW"/>
</dbReference>
<dbReference type="InterPro" id="IPR011009">
    <property type="entry name" value="Kinase-like_dom_sf"/>
</dbReference>
<feature type="domain" description="Protein kinase" evidence="3">
    <location>
        <begin position="1"/>
        <end position="89"/>
    </location>
</feature>
<dbReference type="PROSITE" id="PS50011">
    <property type="entry name" value="PROTEIN_KINASE_DOM"/>
    <property type="match status" value="1"/>
</dbReference>
<name>A0A914D878_9BILA</name>
<evidence type="ECO:0000313" key="4">
    <source>
        <dbReference type="Proteomes" id="UP000887540"/>
    </source>
</evidence>
<evidence type="ECO:0000256" key="2">
    <source>
        <dbReference type="ARBA" id="ARBA00022840"/>
    </source>
</evidence>
<dbReference type="Proteomes" id="UP000887540">
    <property type="component" value="Unplaced"/>
</dbReference>
<protein>
    <submittedName>
        <fullName evidence="5">Protein kinase domain-containing protein</fullName>
    </submittedName>
</protein>
<keyword evidence="1" id="KW-0547">Nucleotide-binding</keyword>
<proteinExistence type="predicted"/>
<evidence type="ECO:0000259" key="3">
    <source>
        <dbReference type="PROSITE" id="PS50011"/>
    </source>
</evidence>
<sequence length="89" mass="10392">MYQILSGINYLHNSGIVHCDLSPSGIMIDHNLKLKIVHLGLIQQLDEDRQELKTYKKSIKTSASRVYGVPEEYRAPEVLFLFFERYNHK</sequence>
<keyword evidence="4" id="KW-1185">Reference proteome</keyword>
<dbReference type="SUPFAM" id="SSF56112">
    <property type="entry name" value="Protein kinase-like (PK-like)"/>
    <property type="match status" value="1"/>
</dbReference>